<evidence type="ECO:0000313" key="8">
    <source>
        <dbReference type="EMBL" id="OGL72492.1"/>
    </source>
</evidence>
<dbReference type="SMART" id="SM00739">
    <property type="entry name" value="KOW"/>
    <property type="match status" value="1"/>
</dbReference>
<gene>
    <name evidence="5" type="primary">rplX</name>
    <name evidence="8" type="ORF">A3C96_01145</name>
</gene>
<comment type="function">
    <text evidence="5">One of the proteins that surrounds the polypeptide exit tunnel on the outside of the subunit.</text>
</comment>
<comment type="function">
    <text evidence="5">One of two assembly initiator proteins, it binds directly to the 5'-end of the 23S rRNA, where it nucleates assembly of the 50S subunit.</text>
</comment>
<reference evidence="8 9" key="1">
    <citation type="journal article" date="2016" name="Nat. Commun.">
        <title>Thousands of microbial genomes shed light on interconnected biogeochemical processes in an aquifer system.</title>
        <authorList>
            <person name="Anantharaman K."/>
            <person name="Brown C.T."/>
            <person name="Hug L.A."/>
            <person name="Sharon I."/>
            <person name="Castelle C.J."/>
            <person name="Probst A.J."/>
            <person name="Thomas B.C."/>
            <person name="Singh A."/>
            <person name="Wilkins M.J."/>
            <person name="Karaoz U."/>
            <person name="Brodie E.L."/>
            <person name="Williams K.H."/>
            <person name="Hubbard S.S."/>
            <person name="Banfield J.F."/>
        </authorList>
    </citation>
    <scope>NUCLEOTIDE SEQUENCE [LARGE SCALE GENOMIC DNA]</scope>
</reference>
<dbReference type="Pfam" id="PF17136">
    <property type="entry name" value="ribosomal_L24"/>
    <property type="match status" value="1"/>
</dbReference>
<dbReference type="InterPro" id="IPR057264">
    <property type="entry name" value="Ribosomal_uL24_C"/>
</dbReference>
<name>A0A1F7U2N8_9BACT</name>
<dbReference type="Gene3D" id="2.30.30.30">
    <property type="match status" value="1"/>
</dbReference>
<sequence length="103" mass="11197">MLIKKGDNVKVMAGKDKGKTGKVIQVFPPAGKVVVEGVNLLKKHMKTRKDGQKGQTLEFAGPLTASNVQLVCPKCAKPTRLGVKRLEGGKRARVCRKCKEVIE</sequence>
<evidence type="ECO:0000256" key="6">
    <source>
        <dbReference type="RuleBase" id="RU003477"/>
    </source>
</evidence>
<evidence type="ECO:0000256" key="5">
    <source>
        <dbReference type="HAMAP-Rule" id="MF_01326"/>
    </source>
</evidence>
<keyword evidence="2 5" id="KW-0689">Ribosomal protein</keyword>
<dbReference type="EMBL" id="MGEA01000094">
    <property type="protein sequence ID" value="OGL72492.1"/>
    <property type="molecule type" value="Genomic_DNA"/>
</dbReference>
<dbReference type="InterPro" id="IPR005825">
    <property type="entry name" value="Ribosomal_uL24_CS"/>
</dbReference>
<dbReference type="GO" id="GO:1990904">
    <property type="term" value="C:ribonucleoprotein complex"/>
    <property type="evidence" value="ECO:0007669"/>
    <property type="project" value="UniProtKB-KW"/>
</dbReference>
<dbReference type="InterPro" id="IPR014722">
    <property type="entry name" value="Rib_uL2_dom2"/>
</dbReference>
<keyword evidence="5" id="KW-0699">rRNA-binding</keyword>
<dbReference type="InterPro" id="IPR041988">
    <property type="entry name" value="Ribosomal_uL24_KOW"/>
</dbReference>
<comment type="caution">
    <text evidence="8">The sequence shown here is derived from an EMBL/GenBank/DDBJ whole genome shotgun (WGS) entry which is preliminary data.</text>
</comment>
<dbReference type="CDD" id="cd06089">
    <property type="entry name" value="KOW_RPL26"/>
    <property type="match status" value="1"/>
</dbReference>
<proteinExistence type="inferred from homology"/>
<dbReference type="GO" id="GO:0006412">
    <property type="term" value="P:translation"/>
    <property type="evidence" value="ECO:0007669"/>
    <property type="project" value="UniProtKB-UniRule"/>
</dbReference>
<dbReference type="SUPFAM" id="SSF50104">
    <property type="entry name" value="Translation proteins SH3-like domain"/>
    <property type="match status" value="1"/>
</dbReference>
<protein>
    <recommendedName>
        <fullName evidence="4 5">Large ribosomal subunit protein uL24</fullName>
    </recommendedName>
</protein>
<dbReference type="GO" id="GO:0005840">
    <property type="term" value="C:ribosome"/>
    <property type="evidence" value="ECO:0007669"/>
    <property type="project" value="UniProtKB-KW"/>
</dbReference>
<evidence type="ECO:0000256" key="4">
    <source>
        <dbReference type="ARBA" id="ARBA00035206"/>
    </source>
</evidence>
<dbReference type="PANTHER" id="PTHR12903">
    <property type="entry name" value="MITOCHONDRIAL RIBOSOMAL PROTEIN L24"/>
    <property type="match status" value="1"/>
</dbReference>
<comment type="subunit">
    <text evidence="5">Part of the 50S ribosomal subunit.</text>
</comment>
<organism evidence="8 9">
    <name type="scientific">Candidatus Uhrbacteria bacterium RIFCSPHIGHO2_02_FULL_60_10</name>
    <dbReference type="NCBI Taxonomy" id="1802392"/>
    <lineage>
        <taxon>Bacteria</taxon>
        <taxon>Candidatus Uhriibacteriota</taxon>
    </lineage>
</organism>
<evidence type="ECO:0000313" key="9">
    <source>
        <dbReference type="Proteomes" id="UP000177088"/>
    </source>
</evidence>
<dbReference type="GO" id="GO:0003735">
    <property type="term" value="F:structural constituent of ribosome"/>
    <property type="evidence" value="ECO:0007669"/>
    <property type="project" value="InterPro"/>
</dbReference>
<dbReference type="Proteomes" id="UP000177088">
    <property type="component" value="Unassembled WGS sequence"/>
</dbReference>
<dbReference type="AlphaFoldDB" id="A0A1F7U2N8"/>
<keyword evidence="5" id="KW-0694">RNA-binding</keyword>
<evidence type="ECO:0000256" key="2">
    <source>
        <dbReference type="ARBA" id="ARBA00022980"/>
    </source>
</evidence>
<dbReference type="NCBIfam" id="TIGR01079">
    <property type="entry name" value="rplX_bact"/>
    <property type="match status" value="1"/>
</dbReference>
<evidence type="ECO:0000256" key="1">
    <source>
        <dbReference type="ARBA" id="ARBA00010618"/>
    </source>
</evidence>
<dbReference type="GO" id="GO:0019843">
    <property type="term" value="F:rRNA binding"/>
    <property type="evidence" value="ECO:0007669"/>
    <property type="project" value="UniProtKB-UniRule"/>
</dbReference>
<dbReference type="InterPro" id="IPR008991">
    <property type="entry name" value="Translation_prot_SH3-like_sf"/>
</dbReference>
<dbReference type="HAMAP" id="MF_01326_B">
    <property type="entry name" value="Ribosomal_uL24_B"/>
    <property type="match status" value="1"/>
</dbReference>
<evidence type="ECO:0000256" key="3">
    <source>
        <dbReference type="ARBA" id="ARBA00023274"/>
    </source>
</evidence>
<feature type="domain" description="KOW" evidence="7">
    <location>
        <begin position="2"/>
        <end position="29"/>
    </location>
</feature>
<comment type="similarity">
    <text evidence="1 5 6">Belongs to the universal ribosomal protein uL24 family.</text>
</comment>
<dbReference type="Pfam" id="PF00467">
    <property type="entry name" value="KOW"/>
    <property type="match status" value="1"/>
</dbReference>
<accession>A0A1F7U2N8</accession>
<evidence type="ECO:0000259" key="7">
    <source>
        <dbReference type="SMART" id="SM00739"/>
    </source>
</evidence>
<dbReference type="PROSITE" id="PS01108">
    <property type="entry name" value="RIBOSOMAL_L24"/>
    <property type="match status" value="1"/>
</dbReference>
<dbReference type="InterPro" id="IPR005824">
    <property type="entry name" value="KOW"/>
</dbReference>
<keyword evidence="3 5" id="KW-0687">Ribonucleoprotein</keyword>
<dbReference type="InterPro" id="IPR003256">
    <property type="entry name" value="Ribosomal_uL24"/>
</dbReference>